<feature type="transmembrane region" description="Helical" evidence="18">
    <location>
        <begin position="472"/>
        <end position="496"/>
    </location>
</feature>
<evidence type="ECO:0000256" key="13">
    <source>
        <dbReference type="ARBA" id="ARBA00023008"/>
    </source>
</evidence>
<evidence type="ECO:0000256" key="3">
    <source>
        <dbReference type="ARBA" id="ARBA00009578"/>
    </source>
</evidence>
<accession>A0ABR8UUH5</accession>
<keyword evidence="18" id="KW-1003">Cell membrane</keyword>
<dbReference type="InterPro" id="IPR000883">
    <property type="entry name" value="Cyt_C_Oxase_1"/>
</dbReference>
<feature type="region of interest" description="Disordered" evidence="19">
    <location>
        <begin position="544"/>
        <end position="583"/>
    </location>
</feature>
<keyword evidence="14 18" id="KW-0472">Membrane</keyword>
<proteinExistence type="inferred from homology"/>
<evidence type="ECO:0000256" key="8">
    <source>
        <dbReference type="ARBA" id="ARBA00022723"/>
    </source>
</evidence>
<feature type="transmembrane region" description="Helical" evidence="18">
    <location>
        <begin position="322"/>
        <end position="346"/>
    </location>
</feature>
<feature type="transmembrane region" description="Helical" evidence="18">
    <location>
        <begin position="208"/>
        <end position="234"/>
    </location>
</feature>
<feature type="transmembrane region" description="Helical" evidence="18">
    <location>
        <begin position="83"/>
        <end position="103"/>
    </location>
</feature>
<dbReference type="CDD" id="cd01662">
    <property type="entry name" value="Ubiquinol_Oxidase_I"/>
    <property type="match status" value="1"/>
</dbReference>
<dbReference type="InterPro" id="IPR014241">
    <property type="entry name" value="Cyt_c_oxidase_su1_bac"/>
</dbReference>
<dbReference type="NCBIfam" id="TIGR02891">
    <property type="entry name" value="CtaD_CoxA"/>
    <property type="match status" value="1"/>
</dbReference>
<dbReference type="InterPro" id="IPR036927">
    <property type="entry name" value="Cyt_c_oxase-like_su1_sf"/>
</dbReference>
<evidence type="ECO:0000256" key="1">
    <source>
        <dbReference type="ARBA" id="ARBA00004141"/>
    </source>
</evidence>
<dbReference type="RefSeq" id="WP_191808475.1">
    <property type="nucleotide sequence ID" value="NZ_JACSQD010000006.1"/>
</dbReference>
<gene>
    <name evidence="21" type="primary">ctaD</name>
    <name evidence="21" type="ORF">H9639_12810</name>
</gene>
<dbReference type="SUPFAM" id="SSF81442">
    <property type="entry name" value="Cytochrome c oxidase subunit I-like"/>
    <property type="match status" value="1"/>
</dbReference>
<evidence type="ECO:0000256" key="10">
    <source>
        <dbReference type="ARBA" id="ARBA00022982"/>
    </source>
</evidence>
<dbReference type="Gene3D" id="1.20.210.10">
    <property type="entry name" value="Cytochrome c oxidase-like, subunit I domain"/>
    <property type="match status" value="1"/>
</dbReference>
<comment type="subcellular location">
    <subcellularLocation>
        <location evidence="18">Cell membrane</location>
        <topology evidence="18">Multi-pass membrane protein</topology>
    </subcellularLocation>
    <subcellularLocation>
        <location evidence="1">Membrane</location>
        <topology evidence="1">Multi-pass membrane protein</topology>
    </subcellularLocation>
</comment>
<evidence type="ECO:0000256" key="14">
    <source>
        <dbReference type="ARBA" id="ARBA00023136"/>
    </source>
</evidence>
<comment type="pathway">
    <text evidence="2 18">Energy metabolism; oxidative phosphorylation.</text>
</comment>
<evidence type="ECO:0000256" key="17">
    <source>
        <dbReference type="RuleBase" id="RU000370"/>
    </source>
</evidence>
<feature type="transmembrane region" description="Helical" evidence="18">
    <location>
        <begin position="430"/>
        <end position="452"/>
    </location>
</feature>
<keyword evidence="9" id="KW-1278">Translocase</keyword>
<protein>
    <recommendedName>
        <fullName evidence="18">Cytochrome c oxidase subunit 1</fullName>
        <ecNumber evidence="18">7.1.1.9</ecNumber>
    </recommendedName>
</protein>
<feature type="transmembrane region" description="Helical" evidence="18">
    <location>
        <begin position="398"/>
        <end position="418"/>
    </location>
</feature>
<dbReference type="InterPro" id="IPR023615">
    <property type="entry name" value="Cyt_c_Oxase_su1_BS"/>
</dbReference>
<keyword evidence="7 17" id="KW-0812">Transmembrane</keyword>
<sequence length="583" mass="65284">MSTLKYTADDGTAVPPRVVPVSKGRVVVDWLTTTDHKKVGYLYLITSFIFFCLAGVMALIIRAELFQPGLEIVASREQYNQLFTMHGTLMLLMFATPLFAGFANVMMPLQIGAPDVAFPRLNALAYWFFLFGSLIAVSGFITPQGAASFGWTAYAPLSNTAFSPGIGGDLWVFGLALSGFGTILGSVNFVTTIICLRAPGMTMWRVPIFTWNTLVTAILVLMAFPPLAAALFALGLDRKFDAHIFDPENGGAILWQHLFWFFGHPEVYIIALPFFGIISEIIPVFSRKPIFGYKGLVFATIAIAGLSMTVWAHHMYVTGQVFLPFFAIMTMLIAVPTGVKFFNWIGTMWRGSITFETPMMWALGFLITFLFGGLTGIILSSPPMDFHVSDTYFVVAHFHYVVFGTVVFAMFGGFYFWWPKWTGKMLNERLGKIHFWLLFLGFHLTFMIQHWLGVLGMPRRYADYLVEDNFTGMNQLSTIGSMILGFSLIPFFWNVYVTWRRGKKVEVDDPWGFGGSLEWATSCPPPRHNFTSLPRIRSERPALDLHHPELKPRANEKTDNPVASVLGAADMGSTDPKNPDPRQ</sequence>
<evidence type="ECO:0000256" key="16">
    <source>
        <dbReference type="ARBA" id="ARBA00047816"/>
    </source>
</evidence>
<evidence type="ECO:0000256" key="19">
    <source>
        <dbReference type="SAM" id="MobiDB-lite"/>
    </source>
</evidence>
<evidence type="ECO:0000256" key="12">
    <source>
        <dbReference type="ARBA" id="ARBA00023004"/>
    </source>
</evidence>
<comment type="catalytic activity">
    <reaction evidence="16 18">
        <text>4 Fe(II)-[cytochrome c] + O2 + 8 H(+)(in) = 4 Fe(III)-[cytochrome c] + 2 H2O + 4 H(+)(out)</text>
        <dbReference type="Rhea" id="RHEA:11436"/>
        <dbReference type="Rhea" id="RHEA-COMP:10350"/>
        <dbReference type="Rhea" id="RHEA-COMP:14399"/>
        <dbReference type="ChEBI" id="CHEBI:15377"/>
        <dbReference type="ChEBI" id="CHEBI:15378"/>
        <dbReference type="ChEBI" id="CHEBI:15379"/>
        <dbReference type="ChEBI" id="CHEBI:29033"/>
        <dbReference type="ChEBI" id="CHEBI:29034"/>
        <dbReference type="EC" id="7.1.1.9"/>
    </reaction>
</comment>
<dbReference type="PROSITE" id="PS50855">
    <property type="entry name" value="COX1"/>
    <property type="match status" value="1"/>
</dbReference>
<dbReference type="PRINTS" id="PR01165">
    <property type="entry name" value="CYCOXIDASEI"/>
</dbReference>
<keyword evidence="10 17" id="KW-0249">Electron transport</keyword>
<feature type="transmembrane region" description="Helical" evidence="18">
    <location>
        <begin position="297"/>
        <end position="316"/>
    </location>
</feature>
<keyword evidence="22" id="KW-1185">Reference proteome</keyword>
<keyword evidence="13 18" id="KW-0186">Copper</keyword>
<dbReference type="Proteomes" id="UP000609874">
    <property type="component" value="Unassembled WGS sequence"/>
</dbReference>
<evidence type="ECO:0000313" key="21">
    <source>
        <dbReference type="EMBL" id="MBD7996179.1"/>
    </source>
</evidence>
<dbReference type="EMBL" id="JACSQD010000006">
    <property type="protein sequence ID" value="MBD7996179.1"/>
    <property type="molecule type" value="Genomic_DNA"/>
</dbReference>
<reference evidence="21 22" key="1">
    <citation type="submission" date="2020-08" db="EMBL/GenBank/DDBJ databases">
        <title>A Genomic Blueprint of the Chicken Gut Microbiome.</title>
        <authorList>
            <person name="Gilroy R."/>
            <person name="Ravi A."/>
            <person name="Getino M."/>
            <person name="Pursley I."/>
            <person name="Horton D.L."/>
            <person name="Alikhan N.-F."/>
            <person name="Baker D."/>
            <person name="Gharbi K."/>
            <person name="Hall N."/>
            <person name="Watson M."/>
            <person name="Adriaenssens E.M."/>
            <person name="Foster-Nyarko E."/>
            <person name="Jarju S."/>
            <person name="Secka A."/>
            <person name="Antonio M."/>
            <person name="Oren A."/>
            <person name="Chaudhuri R."/>
            <person name="La Ragione R.M."/>
            <person name="Hildebrand F."/>
            <person name="Pallen M.J."/>
        </authorList>
    </citation>
    <scope>NUCLEOTIDE SEQUENCE [LARGE SCALE GENOMIC DNA]</scope>
    <source>
        <strain evidence="21 22">Sa2CUA1</strain>
    </source>
</reference>
<evidence type="ECO:0000256" key="11">
    <source>
        <dbReference type="ARBA" id="ARBA00022989"/>
    </source>
</evidence>
<feature type="transmembrane region" description="Helical" evidence="18">
    <location>
        <begin position="124"/>
        <end position="151"/>
    </location>
</feature>
<keyword evidence="5 17" id="KW-0349">Heme</keyword>
<comment type="caution">
    <text evidence="21">The sequence shown here is derived from an EMBL/GenBank/DDBJ whole genome shotgun (WGS) entry which is preliminary data.</text>
</comment>
<keyword evidence="6 17" id="KW-0679">Respiratory chain</keyword>
<name>A0ABR8UUH5_9MICC</name>
<dbReference type="PANTHER" id="PTHR10422:SF18">
    <property type="entry name" value="CYTOCHROME C OXIDASE SUBUNIT 1"/>
    <property type="match status" value="1"/>
</dbReference>
<evidence type="ECO:0000256" key="18">
    <source>
        <dbReference type="RuleBase" id="RU363061"/>
    </source>
</evidence>
<keyword evidence="11 18" id="KW-1133">Transmembrane helix</keyword>
<feature type="domain" description="Cytochrome oxidase subunit I profile" evidence="20">
    <location>
        <begin position="30"/>
        <end position="537"/>
    </location>
</feature>
<dbReference type="InterPro" id="IPR023616">
    <property type="entry name" value="Cyt_c_oxase-like_su1_dom"/>
</dbReference>
<evidence type="ECO:0000256" key="9">
    <source>
        <dbReference type="ARBA" id="ARBA00022967"/>
    </source>
</evidence>
<dbReference type="Pfam" id="PF00115">
    <property type="entry name" value="COX1"/>
    <property type="match status" value="1"/>
</dbReference>
<comment type="similarity">
    <text evidence="3 17">Belongs to the heme-copper respiratory oxidase family.</text>
</comment>
<evidence type="ECO:0000256" key="2">
    <source>
        <dbReference type="ARBA" id="ARBA00004673"/>
    </source>
</evidence>
<keyword evidence="8 18" id="KW-0479">Metal-binding</keyword>
<feature type="transmembrane region" description="Helical" evidence="18">
    <location>
        <begin position="267"/>
        <end position="285"/>
    </location>
</feature>
<organism evidence="21 22">
    <name type="scientific">Arthrobacter gallicola</name>
    <dbReference type="NCBI Taxonomy" id="2762225"/>
    <lineage>
        <taxon>Bacteria</taxon>
        <taxon>Bacillati</taxon>
        <taxon>Actinomycetota</taxon>
        <taxon>Actinomycetes</taxon>
        <taxon>Micrococcales</taxon>
        <taxon>Micrococcaceae</taxon>
        <taxon>Arthrobacter</taxon>
    </lineage>
</organism>
<comment type="function">
    <text evidence="15 18">Cytochrome c oxidase is the component of the respiratory chain that catalyzes the reduction of oxygen to water. Subunits 1-3 form the functional core of the enzyme complex. CO I is the catalytic subunit of the enzyme. Electrons originating in cytochrome c are transferred via the copper A center of subunit 2 and heme A of subunit 1 to the bimetallic center formed by heme A3 and copper B.</text>
</comment>
<dbReference type="PANTHER" id="PTHR10422">
    <property type="entry name" value="CYTOCHROME C OXIDASE SUBUNIT 1"/>
    <property type="match status" value="1"/>
</dbReference>
<keyword evidence="12 18" id="KW-0408">Iron</keyword>
<evidence type="ECO:0000256" key="15">
    <source>
        <dbReference type="ARBA" id="ARBA00025218"/>
    </source>
</evidence>
<feature type="transmembrane region" description="Helical" evidence="18">
    <location>
        <begin position="171"/>
        <end position="196"/>
    </location>
</feature>
<evidence type="ECO:0000256" key="4">
    <source>
        <dbReference type="ARBA" id="ARBA00022448"/>
    </source>
</evidence>
<evidence type="ECO:0000256" key="6">
    <source>
        <dbReference type="ARBA" id="ARBA00022660"/>
    </source>
</evidence>
<evidence type="ECO:0000256" key="7">
    <source>
        <dbReference type="ARBA" id="ARBA00022692"/>
    </source>
</evidence>
<dbReference type="EC" id="7.1.1.9" evidence="18"/>
<evidence type="ECO:0000313" key="22">
    <source>
        <dbReference type="Proteomes" id="UP000609874"/>
    </source>
</evidence>
<feature type="transmembrane region" description="Helical" evidence="18">
    <location>
        <begin position="358"/>
        <end position="378"/>
    </location>
</feature>
<keyword evidence="4 17" id="KW-0813">Transport</keyword>
<evidence type="ECO:0000256" key="5">
    <source>
        <dbReference type="ARBA" id="ARBA00022617"/>
    </source>
</evidence>
<feature type="transmembrane region" description="Helical" evidence="18">
    <location>
        <begin position="41"/>
        <end position="63"/>
    </location>
</feature>
<feature type="compositionally biased region" description="Basic and acidic residues" evidence="19">
    <location>
        <begin position="544"/>
        <end position="559"/>
    </location>
</feature>
<dbReference type="PROSITE" id="PS00077">
    <property type="entry name" value="COX1_CUB"/>
    <property type="match status" value="1"/>
</dbReference>
<evidence type="ECO:0000259" key="20">
    <source>
        <dbReference type="PROSITE" id="PS50855"/>
    </source>
</evidence>